<accession>A0A381PM02</accession>
<proteinExistence type="predicted"/>
<dbReference type="EMBL" id="UINC01001017">
    <property type="protein sequence ID" value="SUZ67644.1"/>
    <property type="molecule type" value="Genomic_DNA"/>
</dbReference>
<protein>
    <submittedName>
        <fullName evidence="1">Uncharacterized protein</fullName>
    </submittedName>
</protein>
<reference evidence="1" key="1">
    <citation type="submission" date="2018-05" db="EMBL/GenBank/DDBJ databases">
        <authorList>
            <person name="Lanie J.A."/>
            <person name="Ng W.-L."/>
            <person name="Kazmierczak K.M."/>
            <person name="Andrzejewski T.M."/>
            <person name="Davidsen T.M."/>
            <person name="Wayne K.J."/>
            <person name="Tettelin H."/>
            <person name="Glass J.I."/>
            <person name="Rusch D."/>
            <person name="Podicherti R."/>
            <person name="Tsui H.-C.T."/>
            <person name="Winkler M.E."/>
        </authorList>
    </citation>
    <scope>NUCLEOTIDE SEQUENCE</scope>
</reference>
<organism evidence="1">
    <name type="scientific">marine metagenome</name>
    <dbReference type="NCBI Taxonomy" id="408172"/>
    <lineage>
        <taxon>unclassified sequences</taxon>
        <taxon>metagenomes</taxon>
        <taxon>ecological metagenomes</taxon>
    </lineage>
</organism>
<sequence length="88" mass="10119">MRRHRVPLALIGLPLPGAPSSSRLKTYFKHQRVVFDEPNAVGIYFETSYDYTAWSEMARNVTKNRFFGTGKNKDHHIARQNGNIKSLI</sequence>
<gene>
    <name evidence="1" type="ORF">METZ01_LOCUS20498</name>
</gene>
<dbReference type="AlphaFoldDB" id="A0A381PM02"/>
<name>A0A381PM02_9ZZZZ</name>
<evidence type="ECO:0000313" key="1">
    <source>
        <dbReference type="EMBL" id="SUZ67644.1"/>
    </source>
</evidence>